<evidence type="ECO:0000256" key="5">
    <source>
        <dbReference type="ARBA" id="ARBA00023125"/>
    </source>
</evidence>
<feature type="region of interest" description="Disordered" evidence="8">
    <location>
        <begin position="448"/>
        <end position="468"/>
    </location>
</feature>
<evidence type="ECO:0000256" key="2">
    <source>
        <dbReference type="ARBA" id="ARBA00009560"/>
    </source>
</evidence>
<keyword evidence="11" id="KW-1185">Reference proteome</keyword>
<dbReference type="STRING" id="1432307.W9CDR7"/>
<feature type="compositionally biased region" description="Acidic residues" evidence="8">
    <location>
        <begin position="659"/>
        <end position="668"/>
    </location>
</feature>
<keyword evidence="4" id="KW-0235">DNA replication</keyword>
<evidence type="ECO:0000313" key="10">
    <source>
        <dbReference type="EMBL" id="ESZ92944.1"/>
    </source>
</evidence>
<dbReference type="InterPro" id="IPR007185">
    <property type="entry name" value="DNA_pol_a/d/e_bsu"/>
</dbReference>
<dbReference type="GO" id="GO:0042276">
    <property type="term" value="P:error-prone translesion synthesis"/>
    <property type="evidence" value="ECO:0007669"/>
    <property type="project" value="TreeGrafter"/>
</dbReference>
<dbReference type="GO" id="GO:0008622">
    <property type="term" value="C:epsilon DNA polymerase complex"/>
    <property type="evidence" value="ECO:0007669"/>
    <property type="project" value="InterPro"/>
</dbReference>
<keyword evidence="5" id="KW-0238">DNA-binding</keyword>
<dbReference type="GO" id="GO:0003677">
    <property type="term" value="F:DNA binding"/>
    <property type="evidence" value="ECO:0007669"/>
    <property type="project" value="UniProtKB-KW"/>
</dbReference>
<comment type="subcellular location">
    <subcellularLocation>
        <location evidence="1">Nucleus</location>
    </subcellularLocation>
</comment>
<dbReference type="GO" id="GO:0006261">
    <property type="term" value="P:DNA-templated DNA replication"/>
    <property type="evidence" value="ECO:0007669"/>
    <property type="project" value="InterPro"/>
</dbReference>
<feature type="domain" description="DNA polymerase alpha/delta/epsilon subunit B" evidence="9">
    <location>
        <begin position="472"/>
        <end position="743"/>
    </location>
</feature>
<evidence type="ECO:0000256" key="8">
    <source>
        <dbReference type="SAM" id="MobiDB-lite"/>
    </source>
</evidence>
<evidence type="ECO:0000259" key="9">
    <source>
        <dbReference type="Pfam" id="PF04042"/>
    </source>
</evidence>
<keyword evidence="6" id="KW-0539">Nucleus</keyword>
<sequence>MSGPNPIKKSKAAPIFRIPATPAANINPIPSSSPAFATPVHPIRPFNAAAIPIQKASILPILLPPAILRPLAFRTFTKKHSLTLTSSALQGLASFIGKHCGTGWREEGLAERVLEEIAKSWKNRSGGVIVDGDSTELKEILKALEGNMSGGRIVVGRELSRQNSLVLGSSQYGEVSHTRLGLRPGKVPREDSQSSLGMSMLEVDDEEDEGGLRDPRKWLKVIDAFEQPRLVYNVAKKHFDRDTSKPSLFPPASHKTLLFQNRYNVIHQRLLRNDSFQTPAFQGGKASLQRSTSISTTSQQSYKLTPIANLLGRNRSTHMLLGLLSISPTGTLAINDLTGSIALDLTHAKAIPEDGAWFAPGMMVLVDGTYEEDETGTSSRLGGNGGVGGTISGKFIGFFIGHPPLERRHVTLGTAGEGDTTAGGGFGWVDFLGVGSSRALGTKMQRLEQKLLRPPPSSPDTDDSPLPSRGRVVILGEVHLDIPQTLEALKKILSLYSSEPEGCTPMTFILLGSFVSHAVLARGGSGGSIEYKEYFDSLAAILSEYPTLLSTATFIFIPGPNDAWVSAFSSGSSVPLPRKPVPEMFTSRIKRAFANANTEMEKEKGKKGDGEAIWTSNPARVSLFGMSCELVVFRDDVSGRLRRTSVTLNSSKKPTPENENQDEDEDVDMSPPPSSIPSSTPPPDMDPDIHTARRLTKTLLDQGHLSPFPLNVAPQHWDFSNALSIYPLPTAIILCDVDSPPFCLTYEGCHVMNPGGVVARGRRGVARWAEYDVWGRMGKVREVNFQG</sequence>
<comment type="similarity">
    <text evidence="2">Belongs to the DNA polymerase epsilon subunit B family.</text>
</comment>
<dbReference type="OrthoDB" id="10254730at2759"/>
<evidence type="ECO:0000256" key="6">
    <source>
        <dbReference type="ARBA" id="ARBA00023242"/>
    </source>
</evidence>
<gene>
    <name evidence="10" type="ORF">SBOR_6663</name>
</gene>
<feature type="compositionally biased region" description="Pro residues" evidence="8">
    <location>
        <begin position="670"/>
        <end position="684"/>
    </location>
</feature>
<evidence type="ECO:0000256" key="3">
    <source>
        <dbReference type="ARBA" id="ARBA00016011"/>
    </source>
</evidence>
<dbReference type="HOGENOM" id="CLU_010628_1_0_1"/>
<dbReference type="PANTHER" id="PTHR12708:SF0">
    <property type="entry name" value="DNA POLYMERASE EPSILON SUBUNIT 2"/>
    <property type="match status" value="1"/>
</dbReference>
<reference evidence="10 11" key="1">
    <citation type="journal article" date="2014" name="Genome Announc.">
        <title>Draft genome sequence of Sclerotinia borealis, a psychrophilic plant pathogenic fungus.</title>
        <authorList>
            <person name="Mardanov A.V."/>
            <person name="Beletsky A.V."/>
            <person name="Kadnikov V.V."/>
            <person name="Ignatov A.N."/>
            <person name="Ravin N.V."/>
        </authorList>
    </citation>
    <scope>NUCLEOTIDE SEQUENCE [LARGE SCALE GENOMIC DNA]</scope>
    <source>
        <strain evidence="11">F-4157</strain>
    </source>
</reference>
<proteinExistence type="inferred from homology"/>
<dbReference type="Proteomes" id="UP000019487">
    <property type="component" value="Unassembled WGS sequence"/>
</dbReference>
<evidence type="ECO:0000256" key="7">
    <source>
        <dbReference type="ARBA" id="ARBA00032930"/>
    </source>
</evidence>
<feature type="region of interest" description="Disordered" evidence="8">
    <location>
        <begin position="645"/>
        <end position="689"/>
    </location>
</feature>
<accession>W9CDR7</accession>
<name>W9CDR7_SCLBF</name>
<dbReference type="Pfam" id="PF04042">
    <property type="entry name" value="DNA_pol_E_B"/>
    <property type="match status" value="1"/>
</dbReference>
<dbReference type="AlphaFoldDB" id="W9CDR7"/>
<dbReference type="EMBL" id="AYSA01000349">
    <property type="protein sequence ID" value="ESZ92944.1"/>
    <property type="molecule type" value="Genomic_DNA"/>
</dbReference>
<protein>
    <recommendedName>
        <fullName evidence="3">DNA polymerase epsilon subunit B</fullName>
    </recommendedName>
    <alternativeName>
        <fullName evidence="7">DNA polymerase II subunit 2</fullName>
    </alternativeName>
</protein>
<organism evidence="10 11">
    <name type="scientific">Sclerotinia borealis (strain F-4128)</name>
    <dbReference type="NCBI Taxonomy" id="1432307"/>
    <lineage>
        <taxon>Eukaryota</taxon>
        <taxon>Fungi</taxon>
        <taxon>Dikarya</taxon>
        <taxon>Ascomycota</taxon>
        <taxon>Pezizomycotina</taxon>
        <taxon>Leotiomycetes</taxon>
        <taxon>Helotiales</taxon>
        <taxon>Sclerotiniaceae</taxon>
        <taxon>Sclerotinia</taxon>
    </lineage>
</organism>
<dbReference type="PANTHER" id="PTHR12708">
    <property type="entry name" value="DNA POLYMERASE EPSILON SUBUNIT B"/>
    <property type="match status" value="1"/>
</dbReference>
<evidence type="ECO:0000313" key="11">
    <source>
        <dbReference type="Proteomes" id="UP000019487"/>
    </source>
</evidence>
<dbReference type="InterPro" id="IPR016266">
    <property type="entry name" value="POLE2"/>
</dbReference>
<evidence type="ECO:0000256" key="4">
    <source>
        <dbReference type="ARBA" id="ARBA00022705"/>
    </source>
</evidence>
<comment type="caution">
    <text evidence="10">The sequence shown here is derived from an EMBL/GenBank/DDBJ whole genome shotgun (WGS) entry which is preliminary data.</text>
</comment>
<evidence type="ECO:0000256" key="1">
    <source>
        <dbReference type="ARBA" id="ARBA00004123"/>
    </source>
</evidence>